<feature type="binding site" evidence="14">
    <location>
        <position position="161"/>
    </location>
    <ligand>
        <name>[4Fe-4S] cluster</name>
        <dbReference type="ChEBI" id="CHEBI:49883"/>
        <label>2</label>
        <note>4Fe-4S-S-AdoMet</note>
    </ligand>
</feature>
<evidence type="ECO:0000256" key="12">
    <source>
        <dbReference type="ARBA" id="ARBA00052380"/>
    </source>
</evidence>
<keyword evidence="6 14" id="KW-0819">tRNA processing</keyword>
<dbReference type="GO" id="GO:0005829">
    <property type="term" value="C:cytosol"/>
    <property type="evidence" value="ECO:0007669"/>
    <property type="project" value="TreeGrafter"/>
</dbReference>
<keyword evidence="5 14" id="KW-0949">S-adenosyl-L-methionine</keyword>
<evidence type="ECO:0000256" key="11">
    <source>
        <dbReference type="ARBA" id="ARBA00050926"/>
    </source>
</evidence>
<dbReference type="NCBIfam" id="TIGR01574">
    <property type="entry name" value="miaB-methiolase"/>
    <property type="match status" value="1"/>
</dbReference>
<comment type="subunit">
    <text evidence="14">Monomer.</text>
</comment>
<name>A0A437MJD3_9PROT</name>
<dbReference type="NCBIfam" id="TIGR00089">
    <property type="entry name" value="MiaB/RimO family radical SAM methylthiotransferase"/>
    <property type="match status" value="1"/>
</dbReference>
<keyword evidence="8 14" id="KW-0408">Iron</keyword>
<dbReference type="SFLD" id="SFLDS00029">
    <property type="entry name" value="Radical_SAM"/>
    <property type="match status" value="1"/>
</dbReference>
<dbReference type="PANTHER" id="PTHR43020:SF2">
    <property type="entry name" value="MITOCHONDRIAL TRNA METHYLTHIOTRANSFERASE CDK5RAP1"/>
    <property type="match status" value="1"/>
</dbReference>
<dbReference type="GO" id="GO:0035597">
    <property type="term" value="F:tRNA-2-methylthio-N(6)-dimethylallyladenosine(37) synthase activity"/>
    <property type="evidence" value="ECO:0007669"/>
    <property type="project" value="UniProtKB-EC"/>
</dbReference>
<feature type="binding site" evidence="14">
    <location>
        <position position="12"/>
    </location>
    <ligand>
        <name>[4Fe-4S] cluster</name>
        <dbReference type="ChEBI" id="CHEBI:49883"/>
        <label>1</label>
    </ligand>
</feature>
<dbReference type="InterPro" id="IPR020612">
    <property type="entry name" value="Methylthiotransferase_CS"/>
</dbReference>
<dbReference type="Gene3D" id="3.40.50.12160">
    <property type="entry name" value="Methylthiotransferase, N-terminal domain"/>
    <property type="match status" value="1"/>
</dbReference>
<dbReference type="CDD" id="cd01335">
    <property type="entry name" value="Radical_SAM"/>
    <property type="match status" value="1"/>
</dbReference>
<dbReference type="PROSITE" id="PS01278">
    <property type="entry name" value="MTTASE_RADICAL"/>
    <property type="match status" value="1"/>
</dbReference>
<dbReference type="PANTHER" id="PTHR43020">
    <property type="entry name" value="CDK5 REGULATORY SUBUNIT-ASSOCIATED PROTEIN 1"/>
    <property type="match status" value="1"/>
</dbReference>
<dbReference type="SMART" id="SM00729">
    <property type="entry name" value="Elp3"/>
    <property type="match status" value="1"/>
</dbReference>
<dbReference type="PROSITE" id="PS50926">
    <property type="entry name" value="TRAM"/>
    <property type="match status" value="1"/>
</dbReference>
<dbReference type="Gene3D" id="3.80.30.20">
    <property type="entry name" value="tm_1862 like domain"/>
    <property type="match status" value="1"/>
</dbReference>
<evidence type="ECO:0000256" key="10">
    <source>
        <dbReference type="ARBA" id="ARBA00033765"/>
    </source>
</evidence>
<feature type="domain" description="TRAM" evidence="15">
    <location>
        <begin position="378"/>
        <end position="440"/>
    </location>
</feature>
<dbReference type="SUPFAM" id="SSF102114">
    <property type="entry name" value="Radical SAM enzymes"/>
    <property type="match status" value="1"/>
</dbReference>
<dbReference type="InterPro" id="IPR013848">
    <property type="entry name" value="Methylthiotransferase_N"/>
</dbReference>
<dbReference type="InterPro" id="IPR006638">
    <property type="entry name" value="Elp3/MiaA/NifB-like_rSAM"/>
</dbReference>
<dbReference type="FunFam" id="3.40.50.12160:FF:000001">
    <property type="entry name" value="tRNA-2-methylthio-N(6)-dimethylallyladenosine synthase"/>
    <property type="match status" value="1"/>
</dbReference>
<dbReference type="InterPro" id="IPR007197">
    <property type="entry name" value="rSAM"/>
</dbReference>
<dbReference type="GO" id="GO:0046872">
    <property type="term" value="F:metal ion binding"/>
    <property type="evidence" value="ECO:0007669"/>
    <property type="project" value="UniProtKB-KW"/>
</dbReference>
<evidence type="ECO:0000256" key="14">
    <source>
        <dbReference type="HAMAP-Rule" id="MF_01864"/>
    </source>
</evidence>
<dbReference type="InterPro" id="IPR023404">
    <property type="entry name" value="rSAM_horseshoe"/>
</dbReference>
<feature type="binding site" evidence="14">
    <location>
        <position position="86"/>
    </location>
    <ligand>
        <name>[4Fe-4S] cluster</name>
        <dbReference type="ChEBI" id="CHEBI:49883"/>
        <label>1</label>
    </ligand>
</feature>
<dbReference type="SFLD" id="SFLDF00273">
    <property type="entry name" value="(dimethylallyl)adenosine_tRNA"/>
    <property type="match status" value="1"/>
</dbReference>
<evidence type="ECO:0000313" key="18">
    <source>
        <dbReference type="EMBL" id="RVT97787.1"/>
    </source>
</evidence>
<dbReference type="FunFam" id="3.80.30.20:FF:000001">
    <property type="entry name" value="tRNA-2-methylthio-N(6)-dimethylallyladenosine synthase 2"/>
    <property type="match status" value="1"/>
</dbReference>
<comment type="similarity">
    <text evidence="14">Belongs to the methylthiotransferase family. MiaB subfamily.</text>
</comment>
<evidence type="ECO:0000256" key="13">
    <source>
        <dbReference type="ARBA" id="ARBA00052587"/>
    </source>
</evidence>
<dbReference type="OrthoDB" id="9805215at2"/>
<evidence type="ECO:0000259" key="15">
    <source>
        <dbReference type="PROSITE" id="PS50926"/>
    </source>
</evidence>
<dbReference type="SFLD" id="SFLDG01061">
    <property type="entry name" value="methylthiotransferase"/>
    <property type="match status" value="1"/>
</dbReference>
<comment type="catalytic activity">
    <reaction evidence="12">
        <text>2-thio-N(6)-dimethylallyladenosine(37) in tRNA + S-adenosyl-L-methionine = 2-methylsulfanyl-N(6)-dimethylallyladenosine(37) in tRNA + S-adenosyl-L-homocysteine + H(+)</text>
        <dbReference type="Rhea" id="RHEA:37063"/>
        <dbReference type="Rhea" id="RHEA-COMP:10376"/>
        <dbReference type="Rhea" id="RHEA-COMP:10377"/>
        <dbReference type="ChEBI" id="CHEBI:15378"/>
        <dbReference type="ChEBI" id="CHEBI:57856"/>
        <dbReference type="ChEBI" id="CHEBI:59789"/>
        <dbReference type="ChEBI" id="CHEBI:74416"/>
        <dbReference type="ChEBI" id="CHEBI:74417"/>
    </reaction>
    <physiologicalReaction direction="left-to-right" evidence="12">
        <dbReference type="Rhea" id="RHEA:37064"/>
    </physiologicalReaction>
</comment>
<sequence length="451" mass="48880">MTKRLLIRTWGCQMNVYDSERMAEVLAPLGFGPTEAPEEADMVILNTCHIREKAAEKLFSELGRLRLVKEERRQAGRDMVLAVAGCVAQAEGAEIAARAPYVDIVMGPQTIHRLPEMVARASRAGGLVLDTDFPEESKFDHLPEARTQQGVTAFLTVQEGCDKFCSFCVVPYTRGAETSRPAAAVLAEARRLVEAGAREITLLGQNVNAYHGEGVGGLSGLVRALAEIPGLARIRYTTSHPRDMGDDLIAAHRDIPQLMPMLHLPVQSGSDRVLQAMNRGHTADEYRRLVDRLREARPDLALTSDFIVGHPGETDADHEATMQLVRDIGFAGAFSFKYSARPGTPASRAPLQVAEAVKDARLAELQALLAEQQRGFNAARVGQEFDVLVTGPGRHPGQIAGRSPWLQAVHAEGPQGLEGSIIRMQAVSATANSLTCVLKDSAKPLPEQHAA</sequence>
<dbReference type="PROSITE" id="PS51449">
    <property type="entry name" value="MTTASE_N"/>
    <property type="match status" value="1"/>
</dbReference>
<evidence type="ECO:0000256" key="6">
    <source>
        <dbReference type="ARBA" id="ARBA00022694"/>
    </source>
</evidence>
<dbReference type="HAMAP" id="MF_01864">
    <property type="entry name" value="tRNA_metthiotr_MiaB"/>
    <property type="match status" value="1"/>
</dbReference>
<evidence type="ECO:0000256" key="4">
    <source>
        <dbReference type="ARBA" id="ARBA00022679"/>
    </source>
</evidence>
<evidence type="ECO:0000256" key="2">
    <source>
        <dbReference type="ARBA" id="ARBA00022485"/>
    </source>
</evidence>
<dbReference type="InterPro" id="IPR005839">
    <property type="entry name" value="Methylthiotransferase"/>
</dbReference>
<dbReference type="RefSeq" id="WP_127787015.1">
    <property type="nucleotide sequence ID" value="NZ_SACL01000002.1"/>
</dbReference>
<comment type="catalytic activity">
    <reaction evidence="13">
        <text>N(6)-dimethylallyladenosine(37) in tRNA + (sulfur carrier)-SH + AH2 + 2 S-adenosyl-L-methionine = 2-methylsulfanyl-N(6)-dimethylallyladenosine(37) in tRNA + (sulfur carrier)-H + 5'-deoxyadenosine + L-methionine + A + S-adenosyl-L-homocysteine + 2 H(+)</text>
        <dbReference type="Rhea" id="RHEA:37067"/>
        <dbReference type="Rhea" id="RHEA-COMP:10375"/>
        <dbReference type="Rhea" id="RHEA-COMP:10376"/>
        <dbReference type="Rhea" id="RHEA-COMP:14737"/>
        <dbReference type="Rhea" id="RHEA-COMP:14739"/>
        <dbReference type="ChEBI" id="CHEBI:13193"/>
        <dbReference type="ChEBI" id="CHEBI:15378"/>
        <dbReference type="ChEBI" id="CHEBI:17319"/>
        <dbReference type="ChEBI" id="CHEBI:17499"/>
        <dbReference type="ChEBI" id="CHEBI:29917"/>
        <dbReference type="ChEBI" id="CHEBI:57844"/>
        <dbReference type="ChEBI" id="CHEBI:57856"/>
        <dbReference type="ChEBI" id="CHEBI:59789"/>
        <dbReference type="ChEBI" id="CHEBI:64428"/>
        <dbReference type="ChEBI" id="CHEBI:74415"/>
        <dbReference type="ChEBI" id="CHEBI:74417"/>
        <dbReference type="EC" id="2.8.4.3"/>
    </reaction>
    <physiologicalReaction direction="left-to-right" evidence="13">
        <dbReference type="Rhea" id="RHEA:37068"/>
    </physiologicalReaction>
</comment>
<dbReference type="InterPro" id="IPR038135">
    <property type="entry name" value="Methylthiotransferase_N_sf"/>
</dbReference>
<feature type="domain" description="Radical SAM core" evidence="17">
    <location>
        <begin position="147"/>
        <end position="377"/>
    </location>
</feature>
<dbReference type="InterPro" id="IPR058240">
    <property type="entry name" value="rSAM_sf"/>
</dbReference>
<dbReference type="GO" id="GO:0051539">
    <property type="term" value="F:4 iron, 4 sulfur cluster binding"/>
    <property type="evidence" value="ECO:0007669"/>
    <property type="project" value="UniProtKB-UniRule"/>
</dbReference>
<comment type="subcellular location">
    <subcellularLocation>
        <location evidence="14">Cytoplasm</location>
    </subcellularLocation>
</comment>
<gene>
    <name evidence="14 18" type="primary">miaB</name>
    <name evidence="18" type="ORF">EOD42_08270</name>
</gene>
<dbReference type="Proteomes" id="UP000282957">
    <property type="component" value="Unassembled WGS sequence"/>
</dbReference>
<feature type="domain" description="MTTase N-terminal" evidence="16">
    <location>
        <begin position="3"/>
        <end position="123"/>
    </location>
</feature>
<keyword evidence="7 14" id="KW-0479">Metal-binding</keyword>
<evidence type="ECO:0000256" key="8">
    <source>
        <dbReference type="ARBA" id="ARBA00023004"/>
    </source>
</evidence>
<dbReference type="InterPro" id="IPR002792">
    <property type="entry name" value="TRAM_dom"/>
</dbReference>
<comment type="catalytic activity">
    <reaction evidence="11">
        <text>N(6)-dimethylallyladenosine(37) in tRNA + (sulfur carrier)-SH + AH2 + S-adenosyl-L-methionine = 2-thio-N(6)-dimethylallyladenosine(37) in tRNA + (sulfur carrier)-H + 5'-deoxyadenosine + L-methionine + A + H(+)</text>
        <dbReference type="Rhea" id="RHEA:36339"/>
        <dbReference type="Rhea" id="RHEA-COMP:10375"/>
        <dbReference type="Rhea" id="RHEA-COMP:10377"/>
        <dbReference type="Rhea" id="RHEA-COMP:14737"/>
        <dbReference type="Rhea" id="RHEA-COMP:14739"/>
        <dbReference type="ChEBI" id="CHEBI:13193"/>
        <dbReference type="ChEBI" id="CHEBI:15378"/>
        <dbReference type="ChEBI" id="CHEBI:17319"/>
        <dbReference type="ChEBI" id="CHEBI:17499"/>
        <dbReference type="ChEBI" id="CHEBI:29917"/>
        <dbReference type="ChEBI" id="CHEBI:57844"/>
        <dbReference type="ChEBI" id="CHEBI:59789"/>
        <dbReference type="ChEBI" id="CHEBI:64428"/>
        <dbReference type="ChEBI" id="CHEBI:74415"/>
        <dbReference type="ChEBI" id="CHEBI:74416"/>
    </reaction>
    <physiologicalReaction direction="left-to-right" evidence="11">
        <dbReference type="Rhea" id="RHEA:36340"/>
    </physiologicalReaction>
</comment>
<proteinExistence type="inferred from homology"/>
<comment type="caution">
    <text evidence="18">The sequence shown here is derived from an EMBL/GenBank/DDBJ whole genome shotgun (WGS) entry which is preliminary data.</text>
</comment>
<evidence type="ECO:0000256" key="9">
    <source>
        <dbReference type="ARBA" id="ARBA00023014"/>
    </source>
</evidence>
<feature type="binding site" evidence="14">
    <location>
        <position position="168"/>
    </location>
    <ligand>
        <name>[4Fe-4S] cluster</name>
        <dbReference type="ChEBI" id="CHEBI:49883"/>
        <label>2</label>
        <note>4Fe-4S-S-AdoMet</note>
    </ligand>
</feature>
<keyword evidence="4 14" id="KW-0808">Transferase</keyword>
<evidence type="ECO:0000256" key="3">
    <source>
        <dbReference type="ARBA" id="ARBA00022490"/>
    </source>
</evidence>
<comment type="cofactor">
    <cofactor evidence="14">
        <name>[4Fe-4S] cluster</name>
        <dbReference type="ChEBI" id="CHEBI:49883"/>
    </cofactor>
    <text evidence="14">Binds 2 [4Fe-4S] clusters. One cluster is coordinated with 3 cysteines and an exchangeable S-adenosyl-L-methionine.</text>
</comment>
<dbReference type="EMBL" id="SACL01000002">
    <property type="protein sequence ID" value="RVT97787.1"/>
    <property type="molecule type" value="Genomic_DNA"/>
</dbReference>
<feature type="binding site" evidence="14">
    <location>
        <position position="48"/>
    </location>
    <ligand>
        <name>[4Fe-4S] cluster</name>
        <dbReference type="ChEBI" id="CHEBI:49883"/>
        <label>1</label>
    </ligand>
</feature>
<dbReference type="EC" id="2.8.4.3" evidence="10 14"/>
<keyword evidence="2 14" id="KW-0004">4Fe-4S</keyword>
<dbReference type="Pfam" id="PF00919">
    <property type="entry name" value="UPF0004"/>
    <property type="match status" value="1"/>
</dbReference>
<evidence type="ECO:0000256" key="1">
    <source>
        <dbReference type="ARBA" id="ARBA00003234"/>
    </source>
</evidence>
<reference evidence="18 19" key="1">
    <citation type="submission" date="2019-01" db="EMBL/GenBank/DDBJ databases">
        <authorList>
            <person name="Chen W.-M."/>
        </authorList>
    </citation>
    <scope>NUCLEOTIDE SEQUENCE [LARGE SCALE GENOMIC DNA]</scope>
    <source>
        <strain evidence="18 19">CCP-6</strain>
    </source>
</reference>
<evidence type="ECO:0000313" key="19">
    <source>
        <dbReference type="Proteomes" id="UP000282957"/>
    </source>
</evidence>
<keyword evidence="9 14" id="KW-0411">Iron-sulfur</keyword>
<dbReference type="InterPro" id="IPR006463">
    <property type="entry name" value="MiaB_methiolase"/>
</dbReference>
<keyword evidence="19" id="KW-1185">Reference proteome</keyword>
<dbReference type="SFLD" id="SFLDG01082">
    <property type="entry name" value="B12-binding_domain_containing"/>
    <property type="match status" value="1"/>
</dbReference>
<dbReference type="PROSITE" id="PS51918">
    <property type="entry name" value="RADICAL_SAM"/>
    <property type="match status" value="1"/>
</dbReference>
<evidence type="ECO:0000256" key="7">
    <source>
        <dbReference type="ARBA" id="ARBA00022723"/>
    </source>
</evidence>
<evidence type="ECO:0000259" key="16">
    <source>
        <dbReference type="PROSITE" id="PS51449"/>
    </source>
</evidence>
<dbReference type="Pfam" id="PF04055">
    <property type="entry name" value="Radical_SAM"/>
    <property type="match status" value="1"/>
</dbReference>
<dbReference type="AlphaFoldDB" id="A0A437MJD3"/>
<comment type="function">
    <text evidence="1 14">Catalyzes the methylthiolation of N6-(dimethylallyl)adenosine (i(6)A), leading to the formation of 2-methylthio-N6-(dimethylallyl)adenosine (ms(2)i(6)A) at position 37 in tRNAs that read codons beginning with uridine.</text>
</comment>
<protein>
    <recommendedName>
        <fullName evidence="10 14">tRNA-2-methylthio-N(6)-dimethylallyladenosine synthase</fullName>
        <ecNumber evidence="10 14">2.8.4.3</ecNumber>
    </recommendedName>
    <alternativeName>
        <fullName evidence="14">(Dimethylallyl)adenosine tRNA methylthiotransferase MiaB</fullName>
    </alternativeName>
    <alternativeName>
        <fullName evidence="14">tRNA-i(6)A37 methylthiotransferase</fullName>
    </alternativeName>
</protein>
<keyword evidence="3 14" id="KW-0963">Cytoplasm</keyword>
<evidence type="ECO:0000256" key="5">
    <source>
        <dbReference type="ARBA" id="ARBA00022691"/>
    </source>
</evidence>
<evidence type="ECO:0000259" key="17">
    <source>
        <dbReference type="PROSITE" id="PS51918"/>
    </source>
</evidence>
<organism evidence="18 19">
    <name type="scientific">Rhodovarius crocodyli</name>
    <dbReference type="NCBI Taxonomy" id="1979269"/>
    <lineage>
        <taxon>Bacteria</taxon>
        <taxon>Pseudomonadati</taxon>
        <taxon>Pseudomonadota</taxon>
        <taxon>Alphaproteobacteria</taxon>
        <taxon>Acetobacterales</taxon>
        <taxon>Roseomonadaceae</taxon>
        <taxon>Rhodovarius</taxon>
    </lineage>
</organism>
<accession>A0A437MJD3</accession>
<feature type="binding site" evidence="14">
    <location>
        <position position="165"/>
    </location>
    <ligand>
        <name>[4Fe-4S] cluster</name>
        <dbReference type="ChEBI" id="CHEBI:49883"/>
        <label>2</label>
        <note>4Fe-4S-S-AdoMet</note>
    </ligand>
</feature>